<dbReference type="RefSeq" id="XP_013943936.1">
    <property type="nucleotide sequence ID" value="XM_014088461.1"/>
</dbReference>
<comment type="caution">
    <text evidence="2">The sequence shown here is derived from an EMBL/GenBank/DDBJ whole genome shotgun (WGS) entry which is preliminary data.</text>
</comment>
<proteinExistence type="predicted"/>
<dbReference type="KEGG" id="tatv:25782715"/>
<dbReference type="GeneID" id="25782715"/>
<dbReference type="Proteomes" id="UP000005426">
    <property type="component" value="Unassembled WGS sequence"/>
</dbReference>
<organism evidence="2 3">
    <name type="scientific">Hypocrea atroviridis (strain ATCC 20476 / IMI 206040)</name>
    <name type="common">Trichoderma atroviride</name>
    <dbReference type="NCBI Taxonomy" id="452589"/>
    <lineage>
        <taxon>Eukaryota</taxon>
        <taxon>Fungi</taxon>
        <taxon>Dikarya</taxon>
        <taxon>Ascomycota</taxon>
        <taxon>Pezizomycotina</taxon>
        <taxon>Sordariomycetes</taxon>
        <taxon>Hypocreomycetidae</taxon>
        <taxon>Hypocreales</taxon>
        <taxon>Hypocreaceae</taxon>
        <taxon>Trichoderma</taxon>
    </lineage>
</organism>
<feature type="compositionally biased region" description="Acidic residues" evidence="1">
    <location>
        <begin position="70"/>
        <end position="84"/>
    </location>
</feature>
<evidence type="ECO:0000313" key="3">
    <source>
        <dbReference type="Proteomes" id="UP000005426"/>
    </source>
</evidence>
<dbReference type="EMBL" id="ABDG02000023">
    <property type="protein sequence ID" value="EHK45679.1"/>
    <property type="molecule type" value="Genomic_DNA"/>
</dbReference>
<evidence type="ECO:0000256" key="1">
    <source>
        <dbReference type="SAM" id="MobiDB-lite"/>
    </source>
</evidence>
<feature type="region of interest" description="Disordered" evidence="1">
    <location>
        <begin position="65"/>
        <end position="89"/>
    </location>
</feature>
<gene>
    <name evidence="2" type="ORF">TRIATDRAFT_307702</name>
</gene>
<keyword evidence="3" id="KW-1185">Reference proteome</keyword>
<protein>
    <submittedName>
        <fullName evidence="2">Uncharacterized protein</fullName>
    </submittedName>
</protein>
<name>G9NUE8_HYPAI</name>
<accession>G9NUE8</accession>
<reference evidence="2 3" key="1">
    <citation type="journal article" date="2011" name="Genome Biol.">
        <title>Comparative genome sequence analysis underscores mycoparasitism as the ancestral life style of Trichoderma.</title>
        <authorList>
            <person name="Kubicek C.P."/>
            <person name="Herrera-Estrella A."/>
            <person name="Seidl-Seiboth V."/>
            <person name="Martinez D.A."/>
            <person name="Druzhinina I.S."/>
            <person name="Thon M."/>
            <person name="Zeilinger S."/>
            <person name="Casas-Flores S."/>
            <person name="Horwitz B.A."/>
            <person name="Mukherjee P.K."/>
            <person name="Mukherjee M."/>
            <person name="Kredics L."/>
            <person name="Alcaraz L.D."/>
            <person name="Aerts A."/>
            <person name="Antal Z."/>
            <person name="Atanasova L."/>
            <person name="Cervantes-Badillo M.G."/>
            <person name="Challacombe J."/>
            <person name="Chertkov O."/>
            <person name="McCluskey K."/>
            <person name="Coulpier F."/>
            <person name="Deshpande N."/>
            <person name="von Doehren H."/>
            <person name="Ebbole D.J."/>
            <person name="Esquivel-Naranjo E.U."/>
            <person name="Fekete E."/>
            <person name="Flipphi M."/>
            <person name="Glaser F."/>
            <person name="Gomez-Rodriguez E.Y."/>
            <person name="Gruber S."/>
            <person name="Han C."/>
            <person name="Henrissat B."/>
            <person name="Hermosa R."/>
            <person name="Hernandez-Onate M."/>
            <person name="Karaffa L."/>
            <person name="Kosti I."/>
            <person name="Le Crom S."/>
            <person name="Lindquist E."/>
            <person name="Lucas S."/>
            <person name="Luebeck M."/>
            <person name="Luebeck P.S."/>
            <person name="Margeot A."/>
            <person name="Metz B."/>
            <person name="Misra M."/>
            <person name="Nevalainen H."/>
            <person name="Omann M."/>
            <person name="Packer N."/>
            <person name="Perrone G."/>
            <person name="Uresti-Rivera E.E."/>
            <person name="Salamov A."/>
            <person name="Schmoll M."/>
            <person name="Seiboth B."/>
            <person name="Shapiro H."/>
            <person name="Sukno S."/>
            <person name="Tamayo-Ramos J.A."/>
            <person name="Tisch D."/>
            <person name="Wiest A."/>
            <person name="Wilkinson H.H."/>
            <person name="Zhang M."/>
            <person name="Coutinho P.M."/>
            <person name="Kenerley C.M."/>
            <person name="Monte E."/>
            <person name="Baker S.E."/>
            <person name="Grigoriev I.V."/>
        </authorList>
    </citation>
    <scope>NUCLEOTIDE SEQUENCE [LARGE SCALE GENOMIC DNA]</scope>
    <source>
        <strain evidence="3">ATCC 20476 / IMI 206040</strain>
    </source>
</reference>
<dbReference type="AlphaFoldDB" id="G9NUE8"/>
<evidence type="ECO:0000313" key="2">
    <source>
        <dbReference type="EMBL" id="EHK45679.1"/>
    </source>
</evidence>
<sequence length="104" mass="12318">MLFKSFEQRILELTVVSEANAATNQQLREELCSTTKLLEQQQVRERTRKAFEDVWSEYVPSEYVPSEYVPSEDDESEDESEDEACAPRKRRRLDLERKIKRESS</sequence>
<dbReference type="HOGENOM" id="CLU_2250513_0_0_1"/>